<dbReference type="AlphaFoldDB" id="A0A642V8V2"/>
<keyword evidence="3" id="KW-1185">Reference proteome</keyword>
<dbReference type="GO" id="GO:0019632">
    <property type="term" value="P:shikimate metabolic process"/>
    <property type="evidence" value="ECO:0007669"/>
    <property type="project" value="TreeGrafter"/>
</dbReference>
<reference evidence="2" key="1">
    <citation type="journal article" date="2019" name="G3 (Bethesda)">
        <title>Genome Assemblies of Two Rare Opportunistic Yeast Pathogens: Diutina rugosa (syn. Candida rugosa) and Trichomonascus ciferrii (syn. Candida ciferrii).</title>
        <authorList>
            <person name="Mixao V."/>
            <person name="Saus E."/>
            <person name="Hansen A.P."/>
            <person name="Lass-Florl C."/>
            <person name="Gabaldon T."/>
        </authorList>
    </citation>
    <scope>NUCLEOTIDE SEQUENCE</scope>
    <source>
        <strain evidence="2">CBS 4856</strain>
    </source>
</reference>
<dbReference type="PANTHER" id="PTHR21089:SF1">
    <property type="entry name" value="BIFUNCTIONAL 3-DEHYDROQUINATE DEHYDRATASE_SHIKIMATE DEHYDROGENASE, CHLOROPLASTIC"/>
    <property type="match status" value="1"/>
</dbReference>
<evidence type="ECO:0000259" key="1">
    <source>
        <dbReference type="Pfam" id="PF08501"/>
    </source>
</evidence>
<dbReference type="SUPFAM" id="SSF51735">
    <property type="entry name" value="NAD(P)-binding Rossmann-fold domains"/>
    <property type="match status" value="1"/>
</dbReference>
<proteinExistence type="predicted"/>
<evidence type="ECO:0000313" key="3">
    <source>
        <dbReference type="Proteomes" id="UP000761534"/>
    </source>
</evidence>
<dbReference type="InterPro" id="IPR013708">
    <property type="entry name" value="Shikimate_DH-bd_N"/>
</dbReference>
<dbReference type="VEuPathDB" id="FungiDB:TRICI_001822"/>
<dbReference type="OrthoDB" id="204377at2759"/>
<evidence type="ECO:0000313" key="2">
    <source>
        <dbReference type="EMBL" id="KAA8916007.1"/>
    </source>
</evidence>
<dbReference type="GO" id="GO:0004764">
    <property type="term" value="F:shikimate 3-dehydrogenase (NADP+) activity"/>
    <property type="evidence" value="ECO:0007669"/>
    <property type="project" value="InterPro"/>
</dbReference>
<dbReference type="PANTHER" id="PTHR21089">
    <property type="entry name" value="SHIKIMATE DEHYDROGENASE"/>
    <property type="match status" value="1"/>
</dbReference>
<protein>
    <recommendedName>
        <fullName evidence="1">Shikimate dehydrogenase substrate binding N-terminal domain-containing protein</fullName>
    </recommendedName>
</protein>
<feature type="domain" description="Shikimate dehydrogenase substrate binding N-terminal" evidence="1">
    <location>
        <begin position="7"/>
        <end position="87"/>
    </location>
</feature>
<name>A0A642V8V2_9ASCO</name>
<dbReference type="Pfam" id="PF08501">
    <property type="entry name" value="Shikimate_dh_N"/>
    <property type="match status" value="1"/>
</dbReference>
<dbReference type="InterPro" id="IPR046346">
    <property type="entry name" value="Aminoacid_DH-like_N_sf"/>
</dbReference>
<dbReference type="Gene3D" id="3.40.50.10860">
    <property type="entry name" value="Leucine Dehydrogenase, chain A, domain 1"/>
    <property type="match status" value="1"/>
</dbReference>
<dbReference type="InterPro" id="IPR022893">
    <property type="entry name" value="Shikimate_DH_fam"/>
</dbReference>
<dbReference type="Proteomes" id="UP000761534">
    <property type="component" value="Unassembled WGS sequence"/>
</dbReference>
<dbReference type="Gene3D" id="3.40.50.720">
    <property type="entry name" value="NAD(P)-binding Rossmann-like Domain"/>
    <property type="match status" value="1"/>
</dbReference>
<sequence>MTKKIRLFGYPVKKSLAPAVQNGLWRLRGLDFEYILLESTNIDEALTELYKEEVAGLAVTMPHKVVFMEHVDKVSNEAAIIGSINTVYKRKPEGTKKPVSIGTNTDWVGVREALVEYAPSLMQESPGKKGMVIGAGGAARAAIYSLWESFQMDEIYLVNRIQEEMDQVVQHFKPIVKIRPVTSVKEAQNLETPLIIISTIPDIEPKSQAEKDVFDISTQFLTTNTPGCLLEMCYLPTTNTRMARIAETRKWQVVPGTEVMIHQGIAQQNYWAELNEKPTPQVVDKARSIVYEKMKTSNL</sequence>
<dbReference type="SUPFAM" id="SSF53223">
    <property type="entry name" value="Aminoacid dehydrogenase-like, N-terminal domain"/>
    <property type="match status" value="1"/>
</dbReference>
<dbReference type="EMBL" id="SWFS01000128">
    <property type="protein sequence ID" value="KAA8916007.1"/>
    <property type="molecule type" value="Genomic_DNA"/>
</dbReference>
<dbReference type="GO" id="GO:0009423">
    <property type="term" value="P:chorismate biosynthetic process"/>
    <property type="evidence" value="ECO:0007669"/>
    <property type="project" value="TreeGrafter"/>
</dbReference>
<comment type="caution">
    <text evidence="2">The sequence shown here is derived from an EMBL/GenBank/DDBJ whole genome shotgun (WGS) entry which is preliminary data.</text>
</comment>
<organism evidence="2 3">
    <name type="scientific">Trichomonascus ciferrii</name>
    <dbReference type="NCBI Taxonomy" id="44093"/>
    <lineage>
        <taxon>Eukaryota</taxon>
        <taxon>Fungi</taxon>
        <taxon>Dikarya</taxon>
        <taxon>Ascomycota</taxon>
        <taxon>Saccharomycotina</taxon>
        <taxon>Dipodascomycetes</taxon>
        <taxon>Dipodascales</taxon>
        <taxon>Trichomonascaceae</taxon>
        <taxon>Trichomonascus</taxon>
        <taxon>Trichomonascus ciferrii complex</taxon>
    </lineage>
</organism>
<accession>A0A642V8V2</accession>
<dbReference type="InterPro" id="IPR036291">
    <property type="entry name" value="NAD(P)-bd_dom_sf"/>
</dbReference>
<gene>
    <name evidence="2" type="ORF">TRICI_001822</name>
</gene>